<name>A0A0T5P0D2_9RHOB</name>
<dbReference type="AlphaFoldDB" id="A0A0T5P0D2"/>
<keyword evidence="3" id="KW-1185">Reference proteome</keyword>
<dbReference type="RefSeq" id="WP_057789892.1">
    <property type="nucleotide sequence ID" value="NZ_LAXJ01000002.1"/>
</dbReference>
<dbReference type="STRING" id="1641875.XM53_02445"/>
<protein>
    <submittedName>
        <fullName evidence="2">NADH dehydrogenase</fullName>
    </submittedName>
</protein>
<evidence type="ECO:0000313" key="2">
    <source>
        <dbReference type="EMBL" id="KRS14589.1"/>
    </source>
</evidence>
<feature type="signal peptide" evidence="1">
    <location>
        <begin position="1"/>
        <end position="22"/>
    </location>
</feature>
<dbReference type="PATRIC" id="fig|1641875.4.peg.1585"/>
<dbReference type="PROSITE" id="PS51257">
    <property type="entry name" value="PROKAR_LIPOPROTEIN"/>
    <property type="match status" value="1"/>
</dbReference>
<reference evidence="2 3" key="1">
    <citation type="submission" date="2015-04" db="EMBL/GenBank/DDBJ databases">
        <title>The draft genome sequence of Roseovarius sp.R12b.</title>
        <authorList>
            <person name="Li G."/>
            <person name="Lai Q."/>
            <person name="Shao Z."/>
            <person name="Yan P."/>
        </authorList>
    </citation>
    <scope>NUCLEOTIDE SEQUENCE [LARGE SCALE GENOMIC DNA]</scope>
    <source>
        <strain evidence="2 3">R12B</strain>
    </source>
</reference>
<dbReference type="Proteomes" id="UP000051295">
    <property type="component" value="Unassembled WGS sequence"/>
</dbReference>
<proteinExistence type="predicted"/>
<feature type="chain" id="PRO_5006664123" evidence="1">
    <location>
        <begin position="23"/>
        <end position="96"/>
    </location>
</feature>
<keyword evidence="1" id="KW-0732">Signal</keyword>
<gene>
    <name evidence="2" type="ORF">XM53_02445</name>
</gene>
<evidence type="ECO:0000256" key="1">
    <source>
        <dbReference type="SAM" id="SignalP"/>
    </source>
</evidence>
<accession>A0A0T5P0D2</accession>
<dbReference type="EMBL" id="LAXJ01000002">
    <property type="protein sequence ID" value="KRS14589.1"/>
    <property type="molecule type" value="Genomic_DNA"/>
</dbReference>
<sequence length="96" mass="9863">MKNKIGLMGAIAALGIVAGCTAPPEGTGEQDVAKFQVAVASIGCTLKTEADYLPVELQTGLTREQSTQMAAYMVTTERAVRLEGGGIRMTTGACAA</sequence>
<evidence type="ECO:0000313" key="3">
    <source>
        <dbReference type="Proteomes" id="UP000051295"/>
    </source>
</evidence>
<organism evidence="2 3">
    <name type="scientific">Roseovarius atlanticus</name>
    <dbReference type="NCBI Taxonomy" id="1641875"/>
    <lineage>
        <taxon>Bacteria</taxon>
        <taxon>Pseudomonadati</taxon>
        <taxon>Pseudomonadota</taxon>
        <taxon>Alphaproteobacteria</taxon>
        <taxon>Rhodobacterales</taxon>
        <taxon>Roseobacteraceae</taxon>
        <taxon>Roseovarius</taxon>
    </lineage>
</organism>
<comment type="caution">
    <text evidence="2">The sequence shown here is derived from an EMBL/GenBank/DDBJ whole genome shotgun (WGS) entry which is preliminary data.</text>
</comment>